<sequence>MFYIHQASCISPQHTFAPVNLESLLTPVNNQLRVIEPDVIPLPGNVLRRMGRGVRMSVIAGMPLLKEQSSPQGIIIGTANAGMQESGKFLDQIIEYDEDTLSPANFVQSTSNSVAAQISMMFGLHCYANTHVHGGLAFENALLDAAMLVSEQPEGTFLLGGADEITNYNYSIDQLAGWYKAEQIDPGDFYAPTPGTIAGEGAALFNISGKADGAKARLVAAEMLNTADETKVAERLAAFLQKHLSGKQPSLLLSGENGDIRSLKCYNTCEGVLVENVPVARFKHLCGEYPTASAFALWLAVALASGEVTAPAHLMKRGELSAAPDSILVYNSYKNYQHSFMLMEKA</sequence>
<dbReference type="Proteomes" id="UP000244168">
    <property type="component" value="Unassembled WGS sequence"/>
</dbReference>
<protein>
    <submittedName>
        <fullName evidence="2">Beta-ketoacyl synthase-like protein</fullName>
    </submittedName>
</protein>
<dbReference type="OrthoDB" id="1404523at2"/>
<evidence type="ECO:0000313" key="2">
    <source>
        <dbReference type="EMBL" id="PTQ99675.1"/>
    </source>
</evidence>
<dbReference type="Gene3D" id="3.40.47.10">
    <property type="match status" value="1"/>
</dbReference>
<dbReference type="AlphaFoldDB" id="A0A2T5JDD1"/>
<dbReference type="InterPro" id="IPR016039">
    <property type="entry name" value="Thiolase-like"/>
</dbReference>
<comment type="caution">
    <text evidence="2">The sequence shown here is derived from an EMBL/GenBank/DDBJ whole genome shotgun (WGS) entry which is preliminary data.</text>
</comment>
<name>A0A2T5JDD1_9SPHI</name>
<dbReference type="InterPro" id="IPR014030">
    <property type="entry name" value="Ketoacyl_synth_N"/>
</dbReference>
<dbReference type="EMBL" id="QAOQ01000002">
    <property type="protein sequence ID" value="PTQ99675.1"/>
    <property type="molecule type" value="Genomic_DNA"/>
</dbReference>
<dbReference type="Pfam" id="PF13723">
    <property type="entry name" value="Ketoacyl-synt_2"/>
    <property type="match status" value="1"/>
</dbReference>
<dbReference type="SUPFAM" id="SSF53901">
    <property type="entry name" value="Thiolase-like"/>
    <property type="match status" value="1"/>
</dbReference>
<keyword evidence="3" id="KW-1185">Reference proteome</keyword>
<gene>
    <name evidence="2" type="ORF">C8P68_102503</name>
</gene>
<reference evidence="2 3" key="1">
    <citation type="submission" date="2018-04" db="EMBL/GenBank/DDBJ databases">
        <title>Genomic Encyclopedia of Archaeal and Bacterial Type Strains, Phase II (KMG-II): from individual species to whole genera.</title>
        <authorList>
            <person name="Goeker M."/>
        </authorList>
    </citation>
    <scope>NUCLEOTIDE SEQUENCE [LARGE SCALE GENOMIC DNA]</scope>
    <source>
        <strain evidence="2 3">DSM 26809</strain>
    </source>
</reference>
<proteinExistence type="predicted"/>
<accession>A0A2T5JDD1</accession>
<evidence type="ECO:0000313" key="3">
    <source>
        <dbReference type="Proteomes" id="UP000244168"/>
    </source>
</evidence>
<dbReference type="GO" id="GO:0016746">
    <property type="term" value="F:acyltransferase activity"/>
    <property type="evidence" value="ECO:0007669"/>
    <property type="project" value="InterPro"/>
</dbReference>
<evidence type="ECO:0000259" key="1">
    <source>
        <dbReference type="Pfam" id="PF13723"/>
    </source>
</evidence>
<organism evidence="2 3">
    <name type="scientific">Mucilaginibacter yixingensis</name>
    <dbReference type="NCBI Taxonomy" id="1295612"/>
    <lineage>
        <taxon>Bacteria</taxon>
        <taxon>Pseudomonadati</taxon>
        <taxon>Bacteroidota</taxon>
        <taxon>Sphingobacteriia</taxon>
        <taxon>Sphingobacteriales</taxon>
        <taxon>Sphingobacteriaceae</taxon>
        <taxon>Mucilaginibacter</taxon>
    </lineage>
</organism>
<feature type="domain" description="Beta-ketoacyl synthase-like N-terminal" evidence="1">
    <location>
        <begin position="38"/>
        <end position="170"/>
    </location>
</feature>
<dbReference type="RefSeq" id="WP_107827594.1">
    <property type="nucleotide sequence ID" value="NZ_CP160205.1"/>
</dbReference>